<keyword evidence="9" id="KW-0539">Nucleus</keyword>
<evidence type="ECO:0000256" key="5">
    <source>
        <dbReference type="ARBA" id="ARBA00022806"/>
    </source>
</evidence>
<keyword evidence="17" id="KW-1185">Reference proteome</keyword>
<dbReference type="GO" id="GO:0016787">
    <property type="term" value="F:hydrolase activity"/>
    <property type="evidence" value="ECO:0007669"/>
    <property type="project" value="UniProtKB-KW"/>
</dbReference>
<comment type="catalytic activity">
    <reaction evidence="12">
        <text>ATP + H2O = ADP + phosphate + H(+)</text>
        <dbReference type="Rhea" id="RHEA:13065"/>
        <dbReference type="ChEBI" id="CHEBI:15377"/>
        <dbReference type="ChEBI" id="CHEBI:15378"/>
        <dbReference type="ChEBI" id="CHEBI:30616"/>
        <dbReference type="ChEBI" id="CHEBI:43474"/>
        <dbReference type="ChEBI" id="CHEBI:456216"/>
    </reaction>
</comment>
<feature type="compositionally biased region" description="Basic residues" evidence="13">
    <location>
        <begin position="1410"/>
        <end position="1419"/>
    </location>
</feature>
<evidence type="ECO:0000256" key="9">
    <source>
        <dbReference type="ARBA" id="ARBA00023242"/>
    </source>
</evidence>
<feature type="compositionally biased region" description="Pro residues" evidence="13">
    <location>
        <begin position="199"/>
        <end position="208"/>
    </location>
</feature>
<accession>A0A5N6R338</accession>
<feature type="compositionally biased region" description="Basic and acidic residues" evidence="13">
    <location>
        <begin position="1176"/>
        <end position="1185"/>
    </location>
</feature>
<dbReference type="EC" id="5.6.2.4" evidence="11"/>
<dbReference type="GO" id="GO:0005694">
    <property type="term" value="C:chromosome"/>
    <property type="evidence" value="ECO:0007669"/>
    <property type="project" value="TreeGrafter"/>
</dbReference>
<evidence type="ECO:0000259" key="14">
    <source>
        <dbReference type="PROSITE" id="PS51192"/>
    </source>
</evidence>
<dbReference type="GO" id="GO:0005524">
    <property type="term" value="F:ATP binding"/>
    <property type="evidence" value="ECO:0007669"/>
    <property type="project" value="UniProtKB-KW"/>
</dbReference>
<evidence type="ECO:0000256" key="10">
    <source>
        <dbReference type="ARBA" id="ARBA00034617"/>
    </source>
</evidence>
<name>A0A5N6R338_9ROSI</name>
<dbReference type="GO" id="GO:0000724">
    <property type="term" value="P:double-strand break repair via homologous recombination"/>
    <property type="evidence" value="ECO:0007669"/>
    <property type="project" value="TreeGrafter"/>
</dbReference>
<evidence type="ECO:0000313" key="17">
    <source>
        <dbReference type="Proteomes" id="UP000327013"/>
    </source>
</evidence>
<keyword evidence="7" id="KW-0238">DNA-binding</keyword>
<dbReference type="PANTHER" id="PTHR13710">
    <property type="entry name" value="DNA HELICASE RECQ FAMILY MEMBER"/>
    <property type="match status" value="1"/>
</dbReference>
<feature type="compositionally biased region" description="Pro residues" evidence="13">
    <location>
        <begin position="1265"/>
        <end position="1275"/>
    </location>
</feature>
<organism evidence="16 17">
    <name type="scientific">Carpinus fangiana</name>
    <dbReference type="NCBI Taxonomy" id="176857"/>
    <lineage>
        <taxon>Eukaryota</taxon>
        <taxon>Viridiplantae</taxon>
        <taxon>Streptophyta</taxon>
        <taxon>Embryophyta</taxon>
        <taxon>Tracheophyta</taxon>
        <taxon>Spermatophyta</taxon>
        <taxon>Magnoliopsida</taxon>
        <taxon>eudicotyledons</taxon>
        <taxon>Gunneridae</taxon>
        <taxon>Pentapetalae</taxon>
        <taxon>rosids</taxon>
        <taxon>fabids</taxon>
        <taxon>Fagales</taxon>
        <taxon>Betulaceae</taxon>
        <taxon>Carpinus</taxon>
    </lineage>
</organism>
<evidence type="ECO:0000256" key="8">
    <source>
        <dbReference type="ARBA" id="ARBA00023235"/>
    </source>
</evidence>
<dbReference type="InterPro" id="IPR014001">
    <property type="entry name" value="Helicase_ATP-bd"/>
</dbReference>
<evidence type="ECO:0000256" key="6">
    <source>
        <dbReference type="ARBA" id="ARBA00022840"/>
    </source>
</evidence>
<dbReference type="OrthoDB" id="10261556at2759"/>
<keyword evidence="8" id="KW-0413">Isomerase</keyword>
<gene>
    <name evidence="16" type="ORF">FH972_009315</name>
</gene>
<dbReference type="Proteomes" id="UP000327013">
    <property type="component" value="Chromosome 3"/>
</dbReference>
<dbReference type="NCBIfam" id="TIGR00614">
    <property type="entry name" value="recQ_fam"/>
    <property type="match status" value="1"/>
</dbReference>
<comment type="similarity">
    <text evidence="2">Belongs to the helicase family. RecQ subfamily.</text>
</comment>
<feature type="domain" description="Helicase C-terminal" evidence="15">
    <location>
        <begin position="1683"/>
        <end position="1836"/>
    </location>
</feature>
<evidence type="ECO:0000256" key="1">
    <source>
        <dbReference type="ARBA" id="ARBA00004123"/>
    </source>
</evidence>
<dbReference type="GO" id="GO:0005737">
    <property type="term" value="C:cytoplasm"/>
    <property type="evidence" value="ECO:0007669"/>
    <property type="project" value="TreeGrafter"/>
</dbReference>
<dbReference type="PANTHER" id="PTHR13710:SF108">
    <property type="entry name" value="ATP-DEPENDENT DNA HELICASE Q4"/>
    <property type="match status" value="1"/>
</dbReference>
<feature type="compositionally biased region" description="Low complexity" evidence="13">
    <location>
        <begin position="426"/>
        <end position="442"/>
    </location>
</feature>
<feature type="region of interest" description="Disordered" evidence="13">
    <location>
        <begin position="1317"/>
        <end position="1351"/>
    </location>
</feature>
<feature type="region of interest" description="Disordered" evidence="13">
    <location>
        <begin position="1110"/>
        <end position="1282"/>
    </location>
</feature>
<dbReference type="CDD" id="cd18794">
    <property type="entry name" value="SF2_C_RecQ"/>
    <property type="match status" value="1"/>
</dbReference>
<dbReference type="EMBL" id="CM017323">
    <property type="protein sequence ID" value="KAE8023640.1"/>
    <property type="molecule type" value="Genomic_DNA"/>
</dbReference>
<feature type="compositionally biased region" description="Basic residues" evidence="13">
    <location>
        <begin position="1121"/>
        <end position="1138"/>
    </location>
</feature>
<dbReference type="SUPFAM" id="SSF52540">
    <property type="entry name" value="P-loop containing nucleoside triphosphate hydrolases"/>
    <property type="match status" value="1"/>
</dbReference>
<evidence type="ECO:0000256" key="12">
    <source>
        <dbReference type="ARBA" id="ARBA00049360"/>
    </source>
</evidence>
<dbReference type="InterPro" id="IPR027417">
    <property type="entry name" value="P-loop_NTPase"/>
</dbReference>
<keyword evidence="4" id="KW-0378">Hydrolase</keyword>
<keyword evidence="5" id="KW-0347">Helicase</keyword>
<evidence type="ECO:0000259" key="15">
    <source>
        <dbReference type="PROSITE" id="PS51194"/>
    </source>
</evidence>
<dbReference type="GO" id="GO:0043138">
    <property type="term" value="F:3'-5' DNA helicase activity"/>
    <property type="evidence" value="ECO:0007669"/>
    <property type="project" value="UniProtKB-EC"/>
</dbReference>
<keyword evidence="3" id="KW-0547">Nucleotide-binding</keyword>
<comment type="subcellular location">
    <subcellularLocation>
        <location evidence="1">Nucleus</location>
    </subcellularLocation>
</comment>
<feature type="compositionally biased region" description="Polar residues" evidence="13">
    <location>
        <begin position="238"/>
        <end position="248"/>
    </location>
</feature>
<feature type="region of interest" description="Disordered" evidence="13">
    <location>
        <begin position="1"/>
        <end position="31"/>
    </location>
</feature>
<dbReference type="PROSITE" id="PS51192">
    <property type="entry name" value="HELICASE_ATP_BIND_1"/>
    <property type="match status" value="1"/>
</dbReference>
<comment type="catalytic activity">
    <reaction evidence="10">
        <text>Couples ATP hydrolysis with the unwinding of duplex DNA by translocating in the 3'-5' direction.</text>
        <dbReference type="EC" id="5.6.2.4"/>
    </reaction>
</comment>
<dbReference type="Pfam" id="PF00270">
    <property type="entry name" value="DEAD"/>
    <property type="match status" value="1"/>
</dbReference>
<dbReference type="InterPro" id="IPR004589">
    <property type="entry name" value="DNA_helicase_ATP-dep_RecQ"/>
</dbReference>
<dbReference type="PROSITE" id="PS51194">
    <property type="entry name" value="HELICASE_CTER"/>
    <property type="match status" value="1"/>
</dbReference>
<evidence type="ECO:0000256" key="13">
    <source>
        <dbReference type="SAM" id="MobiDB-lite"/>
    </source>
</evidence>
<proteinExistence type="inferred from homology"/>
<keyword evidence="6" id="KW-0067">ATP-binding</keyword>
<dbReference type="CDD" id="cd18018">
    <property type="entry name" value="DEXHc_RecQ4-like"/>
    <property type="match status" value="1"/>
</dbReference>
<feature type="region of interest" description="Disordered" evidence="13">
    <location>
        <begin position="418"/>
        <end position="459"/>
    </location>
</feature>
<feature type="compositionally biased region" description="Low complexity" evidence="13">
    <location>
        <begin position="132"/>
        <end position="142"/>
    </location>
</feature>
<feature type="compositionally biased region" description="Polar residues" evidence="13">
    <location>
        <begin position="150"/>
        <end position="172"/>
    </location>
</feature>
<dbReference type="InterPro" id="IPR001650">
    <property type="entry name" value="Helicase_C-like"/>
</dbReference>
<evidence type="ECO:0000256" key="3">
    <source>
        <dbReference type="ARBA" id="ARBA00022741"/>
    </source>
</evidence>
<feature type="compositionally biased region" description="Polar residues" evidence="13">
    <location>
        <begin position="296"/>
        <end position="311"/>
    </location>
</feature>
<feature type="compositionally biased region" description="Low complexity" evidence="13">
    <location>
        <begin position="1247"/>
        <end position="1264"/>
    </location>
</feature>
<dbReference type="Pfam" id="PF00271">
    <property type="entry name" value="Helicase_C"/>
    <property type="match status" value="1"/>
</dbReference>
<dbReference type="PROSITE" id="PS00690">
    <property type="entry name" value="DEAH_ATP_HELICASE"/>
    <property type="match status" value="1"/>
</dbReference>
<feature type="compositionally biased region" description="Low complexity" evidence="13">
    <location>
        <begin position="173"/>
        <end position="182"/>
    </location>
</feature>
<dbReference type="InterPro" id="IPR002464">
    <property type="entry name" value="DNA/RNA_helicase_DEAH_CS"/>
</dbReference>
<dbReference type="FunFam" id="3.40.50.300:FF:001334">
    <property type="entry name" value="ATP-dependent DNA helicase Q-like 5"/>
    <property type="match status" value="1"/>
</dbReference>
<evidence type="ECO:0000256" key="2">
    <source>
        <dbReference type="ARBA" id="ARBA00005446"/>
    </source>
</evidence>
<evidence type="ECO:0000313" key="16">
    <source>
        <dbReference type="EMBL" id="KAE8023640.1"/>
    </source>
</evidence>
<dbReference type="GO" id="GO:0005634">
    <property type="term" value="C:nucleus"/>
    <property type="evidence" value="ECO:0007669"/>
    <property type="project" value="UniProtKB-SubCell"/>
</dbReference>
<reference evidence="16 17" key="1">
    <citation type="submission" date="2019-06" db="EMBL/GenBank/DDBJ databases">
        <title>A chromosomal-level reference genome of Carpinus fangiana (Coryloideae, Betulaceae).</title>
        <authorList>
            <person name="Yang X."/>
            <person name="Wang Z."/>
            <person name="Zhang L."/>
            <person name="Hao G."/>
            <person name="Liu J."/>
            <person name="Yang Y."/>
        </authorList>
    </citation>
    <scope>NUCLEOTIDE SEQUENCE [LARGE SCALE GENOMIC DNA]</scope>
    <source>
        <strain evidence="16">Cfa_2016G</strain>
        <tissue evidence="16">Leaf</tissue>
    </source>
</reference>
<dbReference type="InterPro" id="IPR011545">
    <property type="entry name" value="DEAD/DEAH_box_helicase_dom"/>
</dbReference>
<dbReference type="SMART" id="SM00490">
    <property type="entry name" value="HELICc"/>
    <property type="match status" value="1"/>
</dbReference>
<evidence type="ECO:0000256" key="11">
    <source>
        <dbReference type="ARBA" id="ARBA00034808"/>
    </source>
</evidence>
<sequence>MPPSPAMRCSPSPGREMKGTNHRRGRSFEGGLLFREKDDDLALFSEMQTRERDTFLLTSDDMEDTFSSKLRHFSDVKLGISIPVRGESSELLNADGEKNDYDWLLTPPDTPLFPSLDDEPQPVNTAPRGRPRSQPISISRSSTMEKSYRSSRGSASPNRLSPSPRSGSSTFQSRGRPSSAPHSSPPPGPQHGTPSRRPSTPPSKPSSPAPRSSTPTPRRMSTGSSGTMASPGIRGTSPIKTSRGNSASPKIRAWQANIPGFSSDVPPNLRTSLADRPASYVRGSSPASRNGRDSTSKFNRQSMSPTASRSISSPHSHDRDRFSSHSKGSVASSGDDDIDSLQSIPVGSLDRASSRKVGALSNNRALAFSKKSPKIVSSTSAPKRSFDYALRQMDNRKSPQNMFRPLLSSVPSTTFHAGKASSAHRSLISRNSSVTTSSNASSDQGTSAAPDTEGSDQIQDDASECGKAAYPDVYEEVFSFDKRDVVNEDIGHEMHDISLHIRHGDFDKGPAVEYGNADSENSSHHAVAMEISATFESSQVKADSPEADILQNMELCLKCGSRYVAVAEVEGGIKLCPYCCRKDQILGVIIPDAKTVVAVNSPDASTIVAPNSPVMSMKISEEEKPSDEMTVPEFAHVTYVGEPKVSQGEENVEQGQSSHCEQNQTICGELTRSLVDEVERGHANKQEMGQPTVRHSITDDEPAGQQLHQFKDYPNLKVDFSEGTGISILLKRSSSSKGPVVQGRTFTATTIPYDDLSHARESANSMRSSTGHGSFSASSSIDFSLARQTDTRVQRQFSGRKSDMENYRSDINTKLLRTASSLSGISNHAHQWSGVVSSTPTEENFEVSVGNVEYDVAVETRKASAEQELELEYAEADVTSTSFTRTAVVENDNFDYNNGSRTVDPSTSELLSHVVSVQLEDSSVSSFPNYEDCTYENDENFLENARSVMDMEASTRTPESSLEEELTMLNYSVDGVDVAQAPTHSSLVTMSEVETEKCCQSTPGSQIDDVSLISKSTKGESQESFSDRDLIAAISEPNTSDHAYGILEESTVMVDCRGGSKSRSLTLEEATDTILFCSSIVHDLAYQAASIAMEKESSIPLEGSQPTVTVLGKLNSDRKIARSRTGGKRASKAQKARQRQVETDAKPPSNKTENDENDENDDESLPRNVGLPNKMDSMKPPKLESKCNCTIIFPQPPPSTIHPVFRMESDSDSDGSHISATPPRDPIPPPPPPPPPTLLSSNKFRFRATASSSRSTPISKSPEPSSDPKPSPTPSPLYSLPFQIRRPSLPNRLIPTLETLPARHLSHSASFSKLRRPSLNFQDHPSPPPPLPKAESDSVPQEPKGEAVNSANFVKRRPNLIGGNAPLPPVKLRRCGGEGNFVKLNMNRSSKRKFVNKGRGRNSYASSGRKSYRRGRRRLKPEGGNEGENNSVCEEDGLVVESAVQRQKKYDCNLVEVAVSAARNEPSDENLVRLLKVVYGYDSFRDGQLEAIRMVLAGESTMLVLPTGAGKSLCYQLPAMVLPGITVVVSPLVALMIDQLRQLPPMIRGGLLCSSQTAEEVSETLRQLQEGTIRVLFVSPERFLNAEFLSVFSTNLSTSLVVVDEAHCISEWSHNFRPSYTRLRASMLRARLNVGCILAMTATATTTTLHSVMSALAIPQTNLIQKAQLRDNLQLSVSLSGNRMKDLLMLIKSSPFKEVQSIIIYCKFQYETDQISRCLCDNNISAKSYHSGIPAKDRSRTQELFCSNKIRVVVATVAFGMGLDKQDVGAVIHYCLPESLEEYVQEIGRAGRDGRLSHCHLLFDDDTYFKLRSLMHSEGVDEYAVNKFLTEVFSNGKNSHGKVCSLVKESASRKFDMKEEVMLTLLTHLELGEVQYLCLLPQMNVTCTLNFHNTSPVLLAEKDRVVAAILKKSETKQGQYVFDIPTVANSIGITAIDLSNQLQNLKFKREITYEVKDPAYCYTIMEVPGDFCSLSAHLTKWLSEVEIRKVRKLDAMFNAAAFAVNVCEKMHGCYGCQHTPCLQRNILDYFNGEDNSDISNKMGQSSPFLRADIKVFLQGNSHAKFTPRAVARIMHGIASPAYPSTSWSKTHFWGRYTQINFQVIMEAAQAELMNVVGKNAL</sequence>
<evidence type="ECO:0000256" key="4">
    <source>
        <dbReference type="ARBA" id="ARBA00022801"/>
    </source>
</evidence>
<feature type="domain" description="Helicase ATP-binding" evidence="14">
    <location>
        <begin position="1492"/>
        <end position="1662"/>
    </location>
</feature>
<protein>
    <recommendedName>
        <fullName evidence="11">DNA 3'-5' helicase</fullName>
        <ecNumber evidence="11">5.6.2.4</ecNumber>
    </recommendedName>
</protein>
<feature type="region of interest" description="Disordered" evidence="13">
    <location>
        <begin position="99"/>
        <end position="381"/>
    </location>
</feature>
<feature type="compositionally biased region" description="Low complexity" evidence="13">
    <location>
        <begin position="209"/>
        <end position="225"/>
    </location>
</feature>
<dbReference type="SMART" id="SM00487">
    <property type="entry name" value="DEXDc"/>
    <property type="match status" value="1"/>
</dbReference>
<dbReference type="GO" id="GO:0009378">
    <property type="term" value="F:four-way junction helicase activity"/>
    <property type="evidence" value="ECO:0007669"/>
    <property type="project" value="TreeGrafter"/>
</dbReference>
<evidence type="ECO:0000256" key="7">
    <source>
        <dbReference type="ARBA" id="ARBA00023125"/>
    </source>
</evidence>
<dbReference type="FunFam" id="3.40.50.300:FF:000772">
    <property type="entry name" value="ATP-dependent DNA helicase Q4"/>
    <property type="match status" value="1"/>
</dbReference>
<feature type="compositionally biased region" description="Pro residues" evidence="13">
    <location>
        <begin position="1223"/>
        <end position="1237"/>
    </location>
</feature>
<feature type="region of interest" description="Disordered" evidence="13">
    <location>
        <begin position="1394"/>
        <end position="1431"/>
    </location>
</feature>
<dbReference type="Gene3D" id="3.40.50.300">
    <property type="entry name" value="P-loop containing nucleotide triphosphate hydrolases"/>
    <property type="match status" value="2"/>
</dbReference>
<dbReference type="GO" id="GO:0003677">
    <property type="term" value="F:DNA binding"/>
    <property type="evidence" value="ECO:0007669"/>
    <property type="project" value="UniProtKB-KW"/>
</dbReference>